<dbReference type="Proteomes" id="UP000019260">
    <property type="component" value="Chromosome"/>
</dbReference>
<evidence type="ECO:0000313" key="1">
    <source>
        <dbReference type="EMBL" id="AHI57846.1"/>
    </source>
</evidence>
<gene>
    <name evidence="1" type="ORF">P344_02495</name>
</gene>
<proteinExistence type="predicted"/>
<name>W6ALG0_9MOLU</name>
<dbReference type="EMBL" id="CP006720">
    <property type="protein sequence ID" value="AHI57846.1"/>
    <property type="molecule type" value="Genomic_DNA"/>
</dbReference>
<sequence>MLAVPPSSVIVAYSINFNKETLLTSNLTLVSTLISIK</sequence>
<keyword evidence="2" id="KW-1185">Reference proteome</keyword>
<reference evidence="1 2" key="1">
    <citation type="submission" date="2013-09" db="EMBL/GenBank/DDBJ databases">
        <title>Complete genome sequence of Spiroplasma mirum suckling mouse cataract agent.</title>
        <authorList>
            <person name="Landry C.A."/>
            <person name="Bastian F.O."/>
            <person name="Thune R.L."/>
        </authorList>
    </citation>
    <scope>NUCLEOTIDE SEQUENCE [LARGE SCALE GENOMIC DNA]</scope>
    <source>
        <strain evidence="1 2">SMCA</strain>
    </source>
</reference>
<dbReference type="KEGG" id="smia:P344_02495"/>
<organism evidence="1 2">
    <name type="scientific">Spiroplasma mirum ATCC 29335</name>
    <dbReference type="NCBI Taxonomy" id="838561"/>
    <lineage>
        <taxon>Bacteria</taxon>
        <taxon>Bacillati</taxon>
        <taxon>Mycoplasmatota</taxon>
        <taxon>Mollicutes</taxon>
        <taxon>Entomoplasmatales</taxon>
        <taxon>Spiroplasmataceae</taxon>
        <taxon>Spiroplasma</taxon>
    </lineage>
</organism>
<accession>W6ALG0</accession>
<dbReference type="STRING" id="838561.P344_02495"/>
<evidence type="ECO:0000313" key="2">
    <source>
        <dbReference type="Proteomes" id="UP000019260"/>
    </source>
</evidence>
<dbReference type="PATRIC" id="fig|838561.3.peg.480"/>
<protein>
    <submittedName>
        <fullName evidence="1">Uncharacterized protein</fullName>
    </submittedName>
</protein>
<dbReference type="AlphaFoldDB" id="W6ALG0"/>
<dbReference type="HOGENOM" id="CLU_3348786_0_0_14"/>